<dbReference type="Proteomes" id="UP001234989">
    <property type="component" value="Chromosome 5"/>
</dbReference>
<sequence>MHIEKNVFDNIVYTLLNDKEKSKDNIKARKDLQDMDIRQDLWPDENDDFRLGAFTIPKDKKVTFLTTLKNISMPDGYSSNISRCIHLESKRIFGLKSHDCHIIMEQLLPIAIRNVLPNQVVAVLVEFCSFFRHICLKNLSLMDLEKLQKRIVTTLCHLEMLFPPSFFTVMVHLTVHLVDEVIQGGPVHYRWMYFVERLLGHFKSLIGNKSQAERCIAEGHKIEEVLTLFSRYFEDIESRINRPKRVNDESNRNEVSEMSSMFPRQGKVVGGFITFPSTHLEKTQAHRYVLLNCASAKPFIE</sequence>
<accession>A0AAF0QYD8</accession>
<reference evidence="2" key="1">
    <citation type="submission" date="2023-08" db="EMBL/GenBank/DDBJ databases">
        <title>A de novo genome assembly of Solanum verrucosum Schlechtendal, a Mexican diploid species geographically isolated from the other diploid A-genome species in potato relatives.</title>
        <authorList>
            <person name="Hosaka K."/>
        </authorList>
    </citation>
    <scope>NUCLEOTIDE SEQUENCE</scope>
    <source>
        <tissue evidence="2">Young leaves</tissue>
    </source>
</reference>
<organism evidence="2 3">
    <name type="scientific">Solanum verrucosum</name>
    <dbReference type="NCBI Taxonomy" id="315347"/>
    <lineage>
        <taxon>Eukaryota</taxon>
        <taxon>Viridiplantae</taxon>
        <taxon>Streptophyta</taxon>
        <taxon>Embryophyta</taxon>
        <taxon>Tracheophyta</taxon>
        <taxon>Spermatophyta</taxon>
        <taxon>Magnoliopsida</taxon>
        <taxon>eudicotyledons</taxon>
        <taxon>Gunneridae</taxon>
        <taxon>Pentapetalae</taxon>
        <taxon>asterids</taxon>
        <taxon>lamiids</taxon>
        <taxon>Solanales</taxon>
        <taxon>Solanaceae</taxon>
        <taxon>Solanoideae</taxon>
        <taxon>Solaneae</taxon>
        <taxon>Solanum</taxon>
    </lineage>
</organism>
<dbReference type="PANTHER" id="PTHR48258">
    <property type="entry name" value="DUF4218 DOMAIN-CONTAINING PROTEIN-RELATED"/>
    <property type="match status" value="1"/>
</dbReference>
<gene>
    <name evidence="2" type="ORF">MTR67_024868</name>
</gene>
<keyword evidence="3" id="KW-1185">Reference proteome</keyword>
<dbReference type="EMBL" id="CP133616">
    <property type="protein sequence ID" value="WMV31483.1"/>
    <property type="molecule type" value="Genomic_DNA"/>
</dbReference>
<dbReference type="AlphaFoldDB" id="A0AAF0QYD8"/>
<evidence type="ECO:0000259" key="1">
    <source>
        <dbReference type="Pfam" id="PF13960"/>
    </source>
</evidence>
<dbReference type="Pfam" id="PF13960">
    <property type="entry name" value="DUF4218"/>
    <property type="match status" value="1"/>
</dbReference>
<name>A0AAF0QYD8_SOLVR</name>
<evidence type="ECO:0000313" key="3">
    <source>
        <dbReference type="Proteomes" id="UP001234989"/>
    </source>
</evidence>
<dbReference type="InterPro" id="IPR025452">
    <property type="entry name" value="DUF4218"/>
</dbReference>
<evidence type="ECO:0000313" key="2">
    <source>
        <dbReference type="EMBL" id="WMV31483.1"/>
    </source>
</evidence>
<protein>
    <recommendedName>
        <fullName evidence="1">DUF4218 domain-containing protein</fullName>
    </recommendedName>
</protein>
<feature type="domain" description="DUF4218" evidence="1">
    <location>
        <begin position="135"/>
        <end position="246"/>
    </location>
</feature>
<dbReference type="PANTHER" id="PTHR48258:SF12">
    <property type="entry name" value="TRANSPOSON PROTEIN, CACTA, EN_SPM SUB-CLASS"/>
    <property type="match status" value="1"/>
</dbReference>
<proteinExistence type="predicted"/>